<name>A0AAU9K2I0_9CILI</name>
<reference evidence="1" key="1">
    <citation type="submission" date="2021-09" db="EMBL/GenBank/DDBJ databases">
        <authorList>
            <consortium name="AG Swart"/>
            <person name="Singh M."/>
            <person name="Singh A."/>
            <person name="Seah K."/>
            <person name="Emmerich C."/>
        </authorList>
    </citation>
    <scope>NUCLEOTIDE SEQUENCE</scope>
    <source>
        <strain evidence="1">ATCC30299</strain>
    </source>
</reference>
<organism evidence="1 2">
    <name type="scientific">Blepharisma stoltei</name>
    <dbReference type="NCBI Taxonomy" id="1481888"/>
    <lineage>
        <taxon>Eukaryota</taxon>
        <taxon>Sar</taxon>
        <taxon>Alveolata</taxon>
        <taxon>Ciliophora</taxon>
        <taxon>Postciliodesmatophora</taxon>
        <taxon>Heterotrichea</taxon>
        <taxon>Heterotrichida</taxon>
        <taxon>Blepharismidae</taxon>
        <taxon>Blepharisma</taxon>
    </lineage>
</organism>
<proteinExistence type="predicted"/>
<sequence length="485" mass="56181">MQMIIKRWICRASELVQYRQALIQGTHKDHKLPESLDGSDLEIKEFPNLVKLYWDKPQIHDPQTWQSLASLGEDLIKNSPWSSLDTLQAFSQTNYGDKLYLIAEPYVLQQLESCDQDLFVNYAKIFWKRFKGGSDFYNTVANRTFKLKNELHLENIYWLVRILWTANYSKPNLYQAMAKKALSNLGKATDSQLVSLVQAFIPLGQLTNFIEKSKGEINRRLSSLSLIHRSRLLRYLGKEPDYESLKPLIVSICDDIVSADSREIANLCDIMGHYRWLSEYLKPALTECIVKNRSQLRNPKDIMLILNSYHELDDSKAVVSDLLPGILASINDFQPKELGLIVYILGIAEVKTDDLWEVCKQKFKLYYKNADSHVISLFAFGFYKVGKFDEEIFNCASGRVMELGELSSKALWKLITACRIYPKSDFFWELREAFKLAYEKYDVNKALVYIDIFIRAEQVDKELLAIFEKLKARLPKPSTQEEAKV</sequence>
<dbReference type="AlphaFoldDB" id="A0AAU9K2I0"/>
<protein>
    <submittedName>
        <fullName evidence="1">Uncharacterized protein</fullName>
    </submittedName>
</protein>
<evidence type="ECO:0000313" key="2">
    <source>
        <dbReference type="Proteomes" id="UP001162131"/>
    </source>
</evidence>
<dbReference type="Proteomes" id="UP001162131">
    <property type="component" value="Unassembled WGS sequence"/>
</dbReference>
<comment type="caution">
    <text evidence="1">The sequence shown here is derived from an EMBL/GenBank/DDBJ whole genome shotgun (WGS) entry which is preliminary data.</text>
</comment>
<evidence type="ECO:0000313" key="1">
    <source>
        <dbReference type="EMBL" id="CAG9331947.1"/>
    </source>
</evidence>
<keyword evidence="2" id="KW-1185">Reference proteome</keyword>
<gene>
    <name evidence="1" type="ORF">BSTOLATCC_MIC54003</name>
</gene>
<dbReference type="EMBL" id="CAJZBQ010000053">
    <property type="protein sequence ID" value="CAG9331947.1"/>
    <property type="molecule type" value="Genomic_DNA"/>
</dbReference>
<accession>A0AAU9K2I0</accession>